<proteinExistence type="predicted"/>
<evidence type="ECO:0000313" key="2">
    <source>
        <dbReference type="Proteomes" id="UP000050360"/>
    </source>
</evidence>
<organism evidence="1 2">
    <name type="scientific">Candidatus Methanoperedens nitratireducens</name>
    <dbReference type="NCBI Taxonomy" id="1392998"/>
    <lineage>
        <taxon>Archaea</taxon>
        <taxon>Methanobacteriati</taxon>
        <taxon>Methanobacteriota</taxon>
        <taxon>Stenosarchaea group</taxon>
        <taxon>Methanomicrobia</taxon>
        <taxon>Methanosarcinales</taxon>
        <taxon>ANME-2 cluster</taxon>
        <taxon>Candidatus Methanoperedentaceae</taxon>
        <taxon>Candidatus Methanoperedens</taxon>
    </lineage>
</organism>
<dbReference type="EMBL" id="LKCM01000130">
    <property type="protein sequence ID" value="KPQ43741.1"/>
    <property type="molecule type" value="Genomic_DNA"/>
</dbReference>
<gene>
    <name evidence="1" type="ORF">MPEBLZ_01708</name>
</gene>
<evidence type="ECO:0000313" key="1">
    <source>
        <dbReference type="EMBL" id="KPQ43741.1"/>
    </source>
</evidence>
<name>A0A0P8AAU5_9EURY</name>
<protein>
    <submittedName>
        <fullName evidence="1">Uncharacterized protein</fullName>
    </submittedName>
</protein>
<sequence length="56" mass="6644">MTGLSEDIIYLLKDVEVFESSRKTHNLRRKLMKKHLLEPITDDPGRSKRKIYRVTS</sequence>
<accession>A0A0P8AAU5</accession>
<comment type="caution">
    <text evidence="1">The sequence shown here is derived from an EMBL/GenBank/DDBJ whole genome shotgun (WGS) entry which is preliminary data.</text>
</comment>
<dbReference type="AlphaFoldDB" id="A0A0P8AAU5"/>
<dbReference type="Proteomes" id="UP000050360">
    <property type="component" value="Unassembled WGS sequence"/>
</dbReference>
<reference evidence="1 2" key="1">
    <citation type="submission" date="2015-09" db="EMBL/GenBank/DDBJ databases">
        <title>A metagenomics-based metabolic model of nitrate-dependent anaerobic oxidation of methane by Methanoperedens-like archaea.</title>
        <authorList>
            <person name="Arshad A."/>
            <person name="Speth D.R."/>
            <person name="De Graaf R.M."/>
            <person name="Op Den Camp H.J."/>
            <person name="Jetten M.S."/>
            <person name="Welte C.U."/>
        </authorList>
    </citation>
    <scope>NUCLEOTIDE SEQUENCE [LARGE SCALE GENOMIC DNA]</scope>
</reference>